<evidence type="ECO:0000313" key="1">
    <source>
        <dbReference type="EMBL" id="KAF9522043.1"/>
    </source>
</evidence>
<evidence type="ECO:0000313" key="2">
    <source>
        <dbReference type="Proteomes" id="UP000807306"/>
    </source>
</evidence>
<reference evidence="1" key="1">
    <citation type="submission" date="2020-11" db="EMBL/GenBank/DDBJ databases">
        <authorList>
            <consortium name="DOE Joint Genome Institute"/>
            <person name="Ahrendt S."/>
            <person name="Riley R."/>
            <person name="Andreopoulos W."/>
            <person name="Labutti K."/>
            <person name="Pangilinan J."/>
            <person name="Ruiz-Duenas F.J."/>
            <person name="Barrasa J.M."/>
            <person name="Sanchez-Garcia M."/>
            <person name="Camarero S."/>
            <person name="Miyauchi S."/>
            <person name="Serrano A."/>
            <person name="Linde D."/>
            <person name="Babiker R."/>
            <person name="Drula E."/>
            <person name="Ayuso-Fernandez I."/>
            <person name="Pacheco R."/>
            <person name="Padilla G."/>
            <person name="Ferreira P."/>
            <person name="Barriuso J."/>
            <person name="Kellner H."/>
            <person name="Castanera R."/>
            <person name="Alfaro M."/>
            <person name="Ramirez L."/>
            <person name="Pisabarro A.G."/>
            <person name="Kuo A."/>
            <person name="Tritt A."/>
            <person name="Lipzen A."/>
            <person name="He G."/>
            <person name="Yan M."/>
            <person name="Ng V."/>
            <person name="Cullen D."/>
            <person name="Martin F."/>
            <person name="Rosso M.-N."/>
            <person name="Henrissat B."/>
            <person name="Hibbett D."/>
            <person name="Martinez A.T."/>
            <person name="Grigoriev I.V."/>
        </authorList>
    </citation>
    <scope>NUCLEOTIDE SEQUENCE</scope>
    <source>
        <strain evidence="1">CBS 506.95</strain>
    </source>
</reference>
<sequence>MAIAWGLSRRTSSHHTEGYQFYMQRYLTSITLLFPNYKLKPNHHYALHIPDILLAFGPLHGTWAFSMEHIIGRLQSLNSNSKIGWSTSAFVEKDGINLPLYVGEMEQTALSMFCRRASLIRLVSSPRCPKILRRTWTSISLQLNLPDLDTKVHRLHAGACSLSANPTTLPNDVHAALVICISQFKLPSPSSFKPLFSAEAYLCPQYQSDSGELFSSASHSEAHSLVYYQQDSGELCPGQIRLIFRHFTWEAGRFKGEFYVAIHDFVPIEAPFNNPFSSYPDFRAGIFRNEPNHLVRVRKISSVYCHANSRPWDNTSVVMRAVDCRF</sequence>
<dbReference type="AlphaFoldDB" id="A0A9P6E410"/>
<dbReference type="EMBL" id="MU157964">
    <property type="protein sequence ID" value="KAF9522043.1"/>
    <property type="molecule type" value="Genomic_DNA"/>
</dbReference>
<comment type="caution">
    <text evidence="1">The sequence shown here is derived from an EMBL/GenBank/DDBJ whole genome shotgun (WGS) entry which is preliminary data.</text>
</comment>
<gene>
    <name evidence="1" type="ORF">CPB83DRAFT_899994</name>
</gene>
<name>A0A9P6E410_9AGAR</name>
<organism evidence="1 2">
    <name type="scientific">Crepidotus variabilis</name>
    <dbReference type="NCBI Taxonomy" id="179855"/>
    <lineage>
        <taxon>Eukaryota</taxon>
        <taxon>Fungi</taxon>
        <taxon>Dikarya</taxon>
        <taxon>Basidiomycota</taxon>
        <taxon>Agaricomycotina</taxon>
        <taxon>Agaricomycetes</taxon>
        <taxon>Agaricomycetidae</taxon>
        <taxon>Agaricales</taxon>
        <taxon>Agaricineae</taxon>
        <taxon>Crepidotaceae</taxon>
        <taxon>Crepidotus</taxon>
    </lineage>
</organism>
<dbReference type="OrthoDB" id="3039677at2759"/>
<proteinExistence type="predicted"/>
<dbReference type="Proteomes" id="UP000807306">
    <property type="component" value="Unassembled WGS sequence"/>
</dbReference>
<accession>A0A9P6E410</accession>
<protein>
    <submittedName>
        <fullName evidence="1">Uncharacterized protein</fullName>
    </submittedName>
</protein>
<keyword evidence="2" id="KW-1185">Reference proteome</keyword>